<dbReference type="KEGG" id="dma:DMR_45470"/>
<sequence>MYSDLRYIAVFLAGVAAALILLRLARRRIACPLSLSQRNLFSTNFGFFTTLYTFFLGFAVVSLWQTYNGADTAITDETDLLVVECRLSQSLPDSDGFRRALLRYTEAVRDPGWAMMRDGEASDGAGKLYDVVWDELRALAPAPDSHVQAIYTLMLSRLIDCNKLRHQRLLLIDGSLYTPIWIIIYLGVAFTLIGFYFIETGNKPADRFFIAMMLAMLVGNIFLLYELDTPFSGVICLDPDKFTQAAQAIRALGGL</sequence>
<feature type="transmembrane region" description="Helical" evidence="1">
    <location>
        <begin position="6"/>
        <end position="25"/>
    </location>
</feature>
<accession>C4XRX2</accession>
<evidence type="ECO:0000256" key="1">
    <source>
        <dbReference type="SAM" id="Phobius"/>
    </source>
</evidence>
<keyword evidence="1" id="KW-1133">Transmembrane helix</keyword>
<feature type="transmembrane region" description="Helical" evidence="1">
    <location>
        <begin position="45"/>
        <end position="64"/>
    </location>
</feature>
<evidence type="ECO:0000313" key="3">
    <source>
        <dbReference type="Proteomes" id="UP000009071"/>
    </source>
</evidence>
<feature type="transmembrane region" description="Helical" evidence="1">
    <location>
        <begin position="176"/>
        <end position="196"/>
    </location>
</feature>
<evidence type="ECO:0000313" key="2">
    <source>
        <dbReference type="EMBL" id="BAH78038.1"/>
    </source>
</evidence>
<dbReference type="AlphaFoldDB" id="C4XRX2"/>
<dbReference type="EMBL" id="AP010904">
    <property type="protein sequence ID" value="BAH78038.1"/>
    <property type="molecule type" value="Genomic_DNA"/>
</dbReference>
<dbReference type="InterPro" id="IPR025333">
    <property type="entry name" value="DUF4239"/>
</dbReference>
<dbReference type="RefSeq" id="WP_015863153.1">
    <property type="nucleotide sequence ID" value="NC_012796.1"/>
</dbReference>
<organism evidence="2 3">
    <name type="scientific">Solidesulfovibrio magneticus (strain ATCC 700980 / DSM 13731 / RS-1)</name>
    <name type="common">Desulfovibrio magneticus</name>
    <dbReference type="NCBI Taxonomy" id="573370"/>
    <lineage>
        <taxon>Bacteria</taxon>
        <taxon>Pseudomonadati</taxon>
        <taxon>Thermodesulfobacteriota</taxon>
        <taxon>Desulfovibrionia</taxon>
        <taxon>Desulfovibrionales</taxon>
        <taxon>Desulfovibrionaceae</taxon>
        <taxon>Solidesulfovibrio</taxon>
    </lineage>
</organism>
<dbReference type="HOGENOM" id="CLU_1088716_0_0_7"/>
<reference evidence="2 3" key="1">
    <citation type="journal article" date="2009" name="Genome Res.">
        <title>Whole genome sequence of Desulfovibrio magneticus strain RS-1 revealed common gene clusters in magnetotactic bacteria.</title>
        <authorList>
            <person name="Nakazawa H."/>
            <person name="Arakaki A."/>
            <person name="Narita-Yamada S."/>
            <person name="Yashiro I."/>
            <person name="Jinno K."/>
            <person name="Aoki N."/>
            <person name="Tsuruyama A."/>
            <person name="Okamura Y."/>
            <person name="Tanikawa S."/>
            <person name="Fujita N."/>
            <person name="Takeyama H."/>
            <person name="Matsunaga T."/>
        </authorList>
    </citation>
    <scope>NUCLEOTIDE SEQUENCE [LARGE SCALE GENOMIC DNA]</scope>
    <source>
        <strain evidence="3">ATCC 700980 / DSM 13731 / RS-1</strain>
    </source>
</reference>
<feature type="transmembrane region" description="Helical" evidence="1">
    <location>
        <begin position="208"/>
        <end position="225"/>
    </location>
</feature>
<keyword evidence="1" id="KW-0472">Membrane</keyword>
<keyword evidence="1" id="KW-0812">Transmembrane</keyword>
<dbReference type="STRING" id="573370.DMR_45470"/>
<dbReference type="eggNOG" id="ENOG50314PU">
    <property type="taxonomic scope" value="Bacteria"/>
</dbReference>
<proteinExistence type="predicted"/>
<gene>
    <name evidence="2" type="ordered locus">DMR_45470</name>
</gene>
<keyword evidence="3" id="KW-1185">Reference proteome</keyword>
<protein>
    <submittedName>
        <fullName evidence="2">Hypothetical membrane protein</fullName>
    </submittedName>
</protein>
<dbReference type="Pfam" id="PF14023">
    <property type="entry name" value="Bestrophin-like"/>
    <property type="match status" value="1"/>
</dbReference>
<dbReference type="OrthoDB" id="4760162at2"/>
<name>C4XRX2_SOLM1</name>
<dbReference type="Proteomes" id="UP000009071">
    <property type="component" value="Chromosome"/>
</dbReference>